<accession>A0A1I0NTM7</accession>
<keyword evidence="2" id="KW-0472">Membrane</keyword>
<proteinExistence type="predicted"/>
<keyword evidence="2" id="KW-1133">Transmembrane helix</keyword>
<protein>
    <recommendedName>
        <fullName evidence="5">Cell division protein ZapB</fullName>
    </recommendedName>
</protein>
<evidence type="ECO:0000256" key="1">
    <source>
        <dbReference type="SAM" id="Coils"/>
    </source>
</evidence>
<reference evidence="3 4" key="1">
    <citation type="submission" date="2016-10" db="EMBL/GenBank/DDBJ databases">
        <authorList>
            <person name="de Groot N.N."/>
        </authorList>
    </citation>
    <scope>NUCLEOTIDE SEQUENCE [LARGE SCALE GENOMIC DNA]</scope>
    <source>
        <strain evidence="3 4">TC2-24</strain>
    </source>
</reference>
<keyword evidence="4" id="KW-1185">Reference proteome</keyword>
<evidence type="ECO:0000313" key="4">
    <source>
        <dbReference type="Proteomes" id="UP000199373"/>
    </source>
</evidence>
<gene>
    <name evidence="3" type="ORF">SAMN04487850_1330</name>
</gene>
<name>A0A1I0NTM7_9BACT</name>
<organism evidence="3 4">
    <name type="scientific">Prevotella aff. ruminicola Tc2-24</name>
    <dbReference type="NCBI Taxonomy" id="81582"/>
    <lineage>
        <taxon>Bacteria</taxon>
        <taxon>Pseudomonadati</taxon>
        <taxon>Bacteroidota</taxon>
        <taxon>Bacteroidia</taxon>
        <taxon>Bacteroidales</taxon>
        <taxon>Prevotellaceae</taxon>
        <taxon>Prevotella</taxon>
    </lineage>
</organism>
<dbReference type="Proteomes" id="UP000199373">
    <property type="component" value="Unassembled WGS sequence"/>
</dbReference>
<evidence type="ECO:0000256" key="2">
    <source>
        <dbReference type="SAM" id="Phobius"/>
    </source>
</evidence>
<sequence length="290" mass="32802">MNKKILIPLIIVILLLLGGVVYLFTDLKEQKQVNADMQELAALDKQEMENEYERFALQYSEMKMQINNDSIIAQLTQEQMRTQQLLEELKQVKATDAREITRLKKELATVRAVLRDYVMQIDSLNRLNQNLRAENSRVHAELQQRNTEIAGLSSEKASLSEKVAIAAQLDATNIQLQLLNKRGKTTQKLKDCRQMRVSFAITRNVTAANGNRTVYVLIQNPGGNALTGGGAFAYENRTLESSAKKVIEYTGEETPVTVYWNVSQMLEAGDYRVSIFVDGSMIGSRTFTFK</sequence>
<evidence type="ECO:0008006" key="5">
    <source>
        <dbReference type="Google" id="ProtNLM"/>
    </source>
</evidence>
<evidence type="ECO:0000313" key="3">
    <source>
        <dbReference type="EMBL" id="SEW04854.1"/>
    </source>
</evidence>
<dbReference type="AlphaFoldDB" id="A0A1I0NTM7"/>
<dbReference type="RefSeq" id="WP_091901529.1">
    <property type="nucleotide sequence ID" value="NZ_FOIQ01000003.1"/>
</dbReference>
<keyword evidence="2" id="KW-0812">Transmembrane</keyword>
<dbReference type="EMBL" id="FOIQ01000003">
    <property type="protein sequence ID" value="SEW04854.1"/>
    <property type="molecule type" value="Genomic_DNA"/>
</dbReference>
<feature type="transmembrane region" description="Helical" evidence="2">
    <location>
        <begin position="6"/>
        <end position="24"/>
    </location>
</feature>
<feature type="coiled-coil region" evidence="1">
    <location>
        <begin position="45"/>
        <end position="148"/>
    </location>
</feature>
<keyword evidence="1" id="KW-0175">Coiled coil</keyword>